<proteinExistence type="inferred from homology"/>
<accession>A0ABW6WU95</accession>
<dbReference type="InterPro" id="IPR003602">
    <property type="entry name" value="Topo_IA_DNA-bd_dom"/>
</dbReference>
<dbReference type="InterPro" id="IPR034149">
    <property type="entry name" value="TOPRIM_TopoI"/>
</dbReference>
<feature type="domain" description="Toprim" evidence="10">
    <location>
        <begin position="8"/>
        <end position="132"/>
    </location>
</feature>
<feature type="site" description="Interaction with DNA" evidence="8">
    <location>
        <position position="38"/>
    </location>
</feature>
<dbReference type="EMBL" id="JBIAZU010000009">
    <property type="protein sequence ID" value="MFF5296861.1"/>
    <property type="molecule type" value="Genomic_DNA"/>
</dbReference>
<reference evidence="12 13" key="1">
    <citation type="submission" date="2024-10" db="EMBL/GenBank/DDBJ databases">
        <title>The Natural Products Discovery Center: Release of the First 8490 Sequenced Strains for Exploring Actinobacteria Biosynthetic Diversity.</title>
        <authorList>
            <person name="Kalkreuter E."/>
            <person name="Kautsar S.A."/>
            <person name="Yang D."/>
            <person name="Bader C.D."/>
            <person name="Teijaro C.N."/>
            <person name="Fluegel L."/>
            <person name="Davis C.M."/>
            <person name="Simpson J.R."/>
            <person name="Lauterbach L."/>
            <person name="Steele A.D."/>
            <person name="Gui C."/>
            <person name="Meng S."/>
            <person name="Li G."/>
            <person name="Viehrig K."/>
            <person name="Ye F."/>
            <person name="Su P."/>
            <person name="Kiefer A.F."/>
            <person name="Nichols A."/>
            <person name="Cepeda A.J."/>
            <person name="Yan W."/>
            <person name="Fan B."/>
            <person name="Jiang Y."/>
            <person name="Adhikari A."/>
            <person name="Zheng C.-J."/>
            <person name="Schuster L."/>
            <person name="Cowan T.M."/>
            <person name="Smanski M.J."/>
            <person name="Chevrette M.G."/>
            <person name="De Carvalho L.P.S."/>
            <person name="Shen B."/>
        </authorList>
    </citation>
    <scope>NUCLEOTIDE SEQUENCE [LARGE SCALE GENOMIC DNA]</scope>
    <source>
        <strain evidence="12 13">NPDC000087</strain>
    </source>
</reference>
<dbReference type="SMART" id="SM00436">
    <property type="entry name" value="TOP1Bc"/>
    <property type="match status" value="1"/>
</dbReference>
<feature type="compositionally biased region" description="Basic residues" evidence="9">
    <location>
        <begin position="873"/>
        <end position="884"/>
    </location>
</feature>
<evidence type="ECO:0000256" key="8">
    <source>
        <dbReference type="HAMAP-Rule" id="MF_00952"/>
    </source>
</evidence>
<dbReference type="InterPro" id="IPR013826">
    <property type="entry name" value="Topo_IA_cen_sub3"/>
</dbReference>
<dbReference type="InterPro" id="IPR028612">
    <property type="entry name" value="Topoisom_1_IA"/>
</dbReference>
<dbReference type="CDD" id="cd03363">
    <property type="entry name" value="TOPRIM_TopoIA_TopoI"/>
    <property type="match status" value="1"/>
</dbReference>
<dbReference type="PROSITE" id="PS50880">
    <property type="entry name" value="TOPRIM"/>
    <property type="match status" value="1"/>
</dbReference>
<dbReference type="InterPro" id="IPR000380">
    <property type="entry name" value="Topo_IA"/>
</dbReference>
<dbReference type="PRINTS" id="PR00417">
    <property type="entry name" value="PRTPISMRASEI"/>
</dbReference>
<organism evidence="12 13">
    <name type="scientific">Paractinoplanes globisporus</name>
    <dbReference type="NCBI Taxonomy" id="113565"/>
    <lineage>
        <taxon>Bacteria</taxon>
        <taxon>Bacillati</taxon>
        <taxon>Actinomycetota</taxon>
        <taxon>Actinomycetes</taxon>
        <taxon>Micromonosporales</taxon>
        <taxon>Micromonosporaceae</taxon>
        <taxon>Paractinoplanes</taxon>
    </lineage>
</organism>
<feature type="site" description="Interaction with DNA" evidence="8">
    <location>
        <position position="533"/>
    </location>
</feature>
<sequence>MPSATRTTRLVIVESPSKAKTIAGYLGPDYFVEASFGHVRDLPRNAADVPAKYKGESWARLGVDVDNGFHALYVVSQDRKAQIAKLVKLSKEVDEIFLATDEDREGEAIAWHLVETIKPKVPVKRMVFHEITKPAIQAAVANPRDIDRDLVDAQEARRILDRLYGYEVSPVLWKKVMPRLSAGRVQSVATRIVVERERQRMAFRTAEYWDILATLAVQGKIEGPRNFQATLIALDGDRIATGKDFEPTTGQVRPGSGVVHLDESGARGLAARLEDRPFTVTRVEEKPYRRRPYAPFITSTLQQEAARKLRLSASQTMRTAQRLYENGYITYMRTDSVNLSETAITAARRQIGELYGANNVPPQPRRYTGKVKNAQEAHEAIRPAGDNFRTPGEVANELSTDEFKLYELIWRRTIASQMTDAVGNSVSVRIRAISTTGEEVDFGASGKTITDPGFLRAYVESSDDENAEAEDAERRLPTLVKDQPLTAEELAAAGHHTIPPARYTEASLVKALEELGIGRPSTYESIMRTIQDRGYVEKRGQALIPSFLAFAVIGLLEGHYPRLVDYNFTAAMEGQLDDIAAGDHAALDFLTSFYFGSQTAGPDDSIAKAGGLKKMVTENLSAIDARSVNSIPLFTDEKGRNVVVRVGRYGPYLQRQLPDAPEESADDRASIPEGVAPDELTPEKVDELFLGGGGERSLGDDPSGEPVLLKSGRFGPYVQAGERKSSLFRTQTPDTLTLEQALRLLSLPRTLGKDPEGNEVLAANGRYGPYVKRGEDFRSLESEDKLFTVTLDEALTLLATPKTRQRRAAAPPLREMGNDPVTEKPMVIKDGRFGPYVTDGEYNASLRRGQTPEELTIEQASEMLAEKRAKGPAPKKKAAAKKAPAKAADDKAPAKKAAAKKASPAKKAAAKKAAPKKATASAE</sequence>
<dbReference type="GO" id="GO:0003917">
    <property type="term" value="F:DNA topoisomerase type I (single strand cut, ATP-independent) activity"/>
    <property type="evidence" value="ECO:0007669"/>
    <property type="project" value="UniProtKB-EC"/>
</dbReference>
<protein>
    <recommendedName>
        <fullName evidence="8">DNA topoisomerase 1</fullName>
        <ecNumber evidence="8">5.6.2.1</ecNumber>
    </recommendedName>
    <alternativeName>
        <fullName evidence="8">DNA topoisomerase I</fullName>
    </alternativeName>
</protein>
<evidence type="ECO:0000256" key="2">
    <source>
        <dbReference type="ARBA" id="ARBA00009446"/>
    </source>
</evidence>
<dbReference type="PROSITE" id="PS52039">
    <property type="entry name" value="TOPO_IA_2"/>
    <property type="match status" value="1"/>
</dbReference>
<keyword evidence="6 8" id="KW-0238">DNA-binding</keyword>
<dbReference type="EC" id="5.6.2.1" evidence="8"/>
<feature type="domain" description="Topo IA-type catalytic" evidence="11">
    <location>
        <begin position="147"/>
        <end position="601"/>
    </location>
</feature>
<comment type="catalytic activity">
    <reaction evidence="1 8">
        <text>ATP-independent breakage of single-stranded DNA, followed by passage and rejoining.</text>
        <dbReference type="EC" id="5.6.2.1"/>
    </reaction>
</comment>
<dbReference type="Pfam" id="PF01751">
    <property type="entry name" value="Toprim"/>
    <property type="match status" value="1"/>
</dbReference>
<dbReference type="PROSITE" id="PS00396">
    <property type="entry name" value="TOPO_IA_1"/>
    <property type="match status" value="1"/>
</dbReference>
<keyword evidence="4" id="KW-0460">Magnesium</keyword>
<dbReference type="RefSeq" id="WP_020515364.1">
    <property type="nucleotide sequence ID" value="NZ_JBIAZU010000009.1"/>
</dbReference>
<keyword evidence="5 8" id="KW-0799">Topoisomerase</keyword>
<evidence type="ECO:0000256" key="7">
    <source>
        <dbReference type="ARBA" id="ARBA00023235"/>
    </source>
</evidence>
<dbReference type="SUPFAM" id="SSF56712">
    <property type="entry name" value="Prokaryotic type I DNA topoisomerase"/>
    <property type="match status" value="1"/>
</dbReference>
<dbReference type="InterPro" id="IPR025589">
    <property type="entry name" value="Toprim_C_rpt"/>
</dbReference>
<dbReference type="Gene3D" id="1.10.290.10">
    <property type="entry name" value="Topoisomerase I, domain 4"/>
    <property type="match status" value="1"/>
</dbReference>
<feature type="region of interest" description="Disordered" evidence="9">
    <location>
        <begin position="655"/>
        <end position="680"/>
    </location>
</feature>
<feature type="site" description="Interaction with DNA" evidence="8">
    <location>
        <position position="161"/>
    </location>
</feature>
<keyword evidence="13" id="KW-1185">Reference proteome</keyword>
<dbReference type="Proteomes" id="UP001602245">
    <property type="component" value="Unassembled WGS sequence"/>
</dbReference>
<evidence type="ECO:0000256" key="3">
    <source>
        <dbReference type="ARBA" id="ARBA00022723"/>
    </source>
</evidence>
<feature type="site" description="Interaction with DNA" evidence="8">
    <location>
        <position position="158"/>
    </location>
</feature>
<feature type="site" description="Interaction with DNA" evidence="8">
    <location>
        <position position="166"/>
    </location>
</feature>
<dbReference type="InterPro" id="IPR023406">
    <property type="entry name" value="Topo_IA_AS"/>
</dbReference>
<name>A0ABW6WU95_9ACTN</name>
<dbReference type="PANTHER" id="PTHR42785:SF1">
    <property type="entry name" value="DNA TOPOISOMERASE"/>
    <property type="match status" value="1"/>
</dbReference>
<dbReference type="InterPro" id="IPR006171">
    <property type="entry name" value="TOPRIM_dom"/>
</dbReference>
<keyword evidence="3" id="KW-0479">Metal-binding</keyword>
<evidence type="ECO:0000259" key="11">
    <source>
        <dbReference type="PROSITE" id="PS52039"/>
    </source>
</evidence>
<evidence type="ECO:0000256" key="1">
    <source>
        <dbReference type="ARBA" id="ARBA00000213"/>
    </source>
</evidence>
<dbReference type="CDD" id="cd00186">
    <property type="entry name" value="TOP1Ac"/>
    <property type="match status" value="1"/>
</dbReference>
<comment type="caution">
    <text evidence="12">The sequence shown here is derived from an EMBL/GenBank/DDBJ whole genome shotgun (WGS) entry which is preliminary data.</text>
</comment>
<dbReference type="InterPro" id="IPR003601">
    <property type="entry name" value="Topo_IA_2"/>
</dbReference>
<dbReference type="Gene3D" id="2.70.20.10">
    <property type="entry name" value="Topoisomerase I, domain 3"/>
    <property type="match status" value="1"/>
</dbReference>
<evidence type="ECO:0000313" key="13">
    <source>
        <dbReference type="Proteomes" id="UP001602245"/>
    </source>
</evidence>
<comment type="subunit">
    <text evidence="8">Monomer.</text>
</comment>
<dbReference type="Pfam" id="PF13368">
    <property type="entry name" value="Toprim_C_rpt"/>
    <property type="match status" value="4"/>
</dbReference>
<dbReference type="InterPro" id="IPR013497">
    <property type="entry name" value="Topo_IA_cen"/>
</dbReference>
<evidence type="ECO:0000256" key="9">
    <source>
        <dbReference type="SAM" id="MobiDB-lite"/>
    </source>
</evidence>
<evidence type="ECO:0000256" key="4">
    <source>
        <dbReference type="ARBA" id="ARBA00022842"/>
    </source>
</evidence>
<dbReference type="NCBIfam" id="TIGR01051">
    <property type="entry name" value="topA_bact"/>
    <property type="match status" value="1"/>
</dbReference>
<comment type="function">
    <text evidence="8">Releases the supercoiling and torsional tension of DNA, which is introduced during the DNA replication and transcription, by transiently cleaving and rejoining one strand of the DNA duplex. Introduces a single-strand break via transesterification at a target site in duplex DNA. The scissile phosphodiester is attacked by the catalytic tyrosine of the enzyme, resulting in the formation of a DNA-(5'-phosphotyrosyl)-enzyme intermediate and the expulsion of a 3'-OH DNA strand. The free DNA strand then undergoes passage around the unbroken strand, thus removing DNA supercoils. Finally, in the religation step, the DNA 3'-OH attacks the covalent intermediate to expel the active-site tyrosine and restore the DNA phosphodiester backbone.</text>
</comment>
<feature type="region of interest" description="Disordered" evidence="9">
    <location>
        <begin position="805"/>
        <end position="923"/>
    </location>
</feature>
<dbReference type="InterPro" id="IPR005733">
    <property type="entry name" value="TopoI_bac-type"/>
</dbReference>
<dbReference type="InterPro" id="IPR013825">
    <property type="entry name" value="Topo_IA_cen_sub2"/>
</dbReference>
<comment type="similarity">
    <text evidence="2 8">Belongs to the type IA topoisomerase family.</text>
</comment>
<feature type="site" description="Interaction with DNA" evidence="8">
    <location>
        <position position="173"/>
    </location>
</feature>
<gene>
    <name evidence="8 12" type="primary">topA</name>
    <name evidence="12" type="ORF">ACFY35_46150</name>
</gene>
<dbReference type="SMART" id="SM00437">
    <property type="entry name" value="TOP1Ac"/>
    <property type="match status" value="1"/>
</dbReference>
<dbReference type="InterPro" id="IPR013824">
    <property type="entry name" value="Topo_IA_cen_sub1"/>
</dbReference>
<dbReference type="Pfam" id="PF01131">
    <property type="entry name" value="Topoisom_bac"/>
    <property type="match status" value="1"/>
</dbReference>
<feature type="region of interest" description="Interaction with DNA" evidence="8">
    <location>
        <begin position="181"/>
        <end position="186"/>
    </location>
</feature>
<evidence type="ECO:0000256" key="5">
    <source>
        <dbReference type="ARBA" id="ARBA00023029"/>
    </source>
</evidence>
<dbReference type="InterPro" id="IPR023405">
    <property type="entry name" value="Topo_IA_core_domain"/>
</dbReference>
<dbReference type="Gene3D" id="3.40.50.140">
    <property type="match status" value="1"/>
</dbReference>
<keyword evidence="7 8" id="KW-0413">Isomerase</keyword>
<dbReference type="Gene3D" id="1.10.460.10">
    <property type="entry name" value="Topoisomerase I, domain 2"/>
    <property type="match status" value="1"/>
</dbReference>
<evidence type="ECO:0000313" key="12">
    <source>
        <dbReference type="EMBL" id="MFF5296861.1"/>
    </source>
</evidence>
<dbReference type="SMART" id="SM00493">
    <property type="entry name" value="TOPRIM"/>
    <property type="match status" value="1"/>
</dbReference>
<dbReference type="PANTHER" id="PTHR42785">
    <property type="entry name" value="DNA TOPOISOMERASE, TYPE IA, CORE"/>
    <property type="match status" value="1"/>
</dbReference>
<feature type="active site" description="O-(5'-phospho-DNA)-tyrosine intermediate" evidence="8">
    <location>
        <position position="331"/>
    </location>
</feature>
<evidence type="ECO:0000256" key="6">
    <source>
        <dbReference type="ARBA" id="ARBA00023125"/>
    </source>
</evidence>
<feature type="site" description="Interaction with DNA" evidence="8">
    <location>
        <position position="333"/>
    </location>
</feature>
<feature type="site" description="Interaction with DNA" evidence="8">
    <location>
        <position position="157"/>
    </location>
</feature>
<dbReference type="HAMAP" id="MF_00952">
    <property type="entry name" value="Topoisom_1_prok"/>
    <property type="match status" value="1"/>
</dbReference>
<evidence type="ECO:0000259" key="10">
    <source>
        <dbReference type="PROSITE" id="PS50880"/>
    </source>
</evidence>